<dbReference type="Proteomes" id="UP001589607">
    <property type="component" value="Unassembled WGS sequence"/>
</dbReference>
<dbReference type="RefSeq" id="WP_236455258.1">
    <property type="nucleotide sequence ID" value="NZ_CBCSGE010000004.1"/>
</dbReference>
<accession>A0ABV5GQT3</accession>
<comment type="caution">
    <text evidence="1">The sequence shown here is derived from an EMBL/GenBank/DDBJ whole genome shotgun (WGS) entry which is preliminary data.</text>
</comment>
<evidence type="ECO:0000313" key="1">
    <source>
        <dbReference type="EMBL" id="MFB9097656.1"/>
    </source>
</evidence>
<evidence type="ECO:0000313" key="2">
    <source>
        <dbReference type="Proteomes" id="UP001589607"/>
    </source>
</evidence>
<reference evidence="1 2" key="1">
    <citation type="submission" date="2024-09" db="EMBL/GenBank/DDBJ databases">
        <authorList>
            <person name="Sun Q."/>
            <person name="Mori K."/>
        </authorList>
    </citation>
    <scope>NUCLEOTIDE SEQUENCE [LARGE SCALE GENOMIC DNA]</scope>
    <source>
        <strain evidence="1 2">CECT 7955</strain>
    </source>
</reference>
<proteinExistence type="predicted"/>
<dbReference type="EMBL" id="JBHMEY010000060">
    <property type="protein sequence ID" value="MFB9097656.1"/>
    <property type="molecule type" value="Genomic_DNA"/>
</dbReference>
<sequence length="388" mass="46186">MNTLLINQIQKEFNNLTDTFRLLEETITNYEKLVTMLSTHNLYEIEPYFSEIINKTIPKDAKLLIESEDDYDPDSDDLYHFKIDLETRKTYFKKLDLGGDISYDTIYEYTDNYYKSTTVYRNTEQQKAIKICYLNFKDGMPFEYIECSEYGVTQKTYTCENNLIKSYQYEWPNQNHQCFGEFSYDLEYNISQIIERTSDGQERIIYNAINNEENIVSVLARLEIFLIEDIGNQILEKVKIDEPVYCVLFEYSMQNPFPPTLAIGLVSEIEENLKEEELIVHYNAPDMHYFSEDETIDVDFYPLEIQSDYLKTSEISNRIGWNDEDAFDEWNQQVFNLYLKVCKRLMHYDFSKSFKKSDNFLVIARDFEACNEEEFGKELIQYKTCSNL</sequence>
<name>A0ABV5GQT3_9FLAO</name>
<organism evidence="1 2">
    <name type="scientific">Flavobacterium jumunjinense</name>
    <dbReference type="NCBI Taxonomy" id="998845"/>
    <lineage>
        <taxon>Bacteria</taxon>
        <taxon>Pseudomonadati</taxon>
        <taxon>Bacteroidota</taxon>
        <taxon>Flavobacteriia</taxon>
        <taxon>Flavobacteriales</taxon>
        <taxon>Flavobacteriaceae</taxon>
        <taxon>Flavobacterium</taxon>
    </lineage>
</organism>
<keyword evidence="2" id="KW-1185">Reference proteome</keyword>
<protein>
    <submittedName>
        <fullName evidence="1">Uncharacterized protein</fullName>
    </submittedName>
</protein>
<gene>
    <name evidence="1" type="ORF">ACFFVF_14130</name>
</gene>